<feature type="transmembrane region" description="Helical" evidence="7">
    <location>
        <begin position="236"/>
        <end position="255"/>
    </location>
</feature>
<protein>
    <submittedName>
        <fullName evidence="8">Yop proteins translocation protein R</fullName>
    </submittedName>
</protein>
<feature type="transmembrane region" description="Helical" evidence="7">
    <location>
        <begin position="191"/>
        <end position="216"/>
    </location>
</feature>
<feature type="compositionally biased region" description="Basic residues" evidence="6">
    <location>
        <begin position="155"/>
        <end position="173"/>
    </location>
</feature>
<dbReference type="AlphaFoldDB" id="A0A0A2V7E7"/>
<evidence type="ECO:0000256" key="4">
    <source>
        <dbReference type="ARBA" id="ARBA00022989"/>
    </source>
</evidence>
<dbReference type="PRINTS" id="PR01302">
    <property type="entry name" value="TYPE3IMPPROT"/>
</dbReference>
<keyword evidence="2" id="KW-1003">Cell membrane</keyword>
<evidence type="ECO:0000313" key="9">
    <source>
        <dbReference type="Proteomes" id="UP000030106"/>
    </source>
</evidence>
<dbReference type="GO" id="GO:0005886">
    <property type="term" value="C:plasma membrane"/>
    <property type="evidence" value="ECO:0007669"/>
    <property type="project" value="UniProtKB-SubCell"/>
</dbReference>
<sequence>MLLAGLVGRVRAGGQRDRPRCGAGAHPRLPGLDPPGRGRTARPVAARHPFPGPLPGLARRRTVAGRGRPRAARAPPGLLIPRYPRLDFPHDRDAATAAGCRSGRPDTARYRRHSRPTDLRTGRTPDHPGRAAAAAARRNLRSGTAAGRRPGAGARQRRAGGQRRTGRDRRPHRRDAAPAGQGGRMNGADPISLAVVLALLALVPLAAVMTTSFLKIAVVLTLVRNALGVQQVPPNMALYGLALILSAYVMGPVVMQIGDELRAPPAVVAPGAAQPDRLEGILDAVARGAEPMRGFMLKNSRPEQRDFFLRTARGLWGEQQARNLKEDDLLVLIPSFLLSELTAAFQIGFLLYLPFVIIDLIVSNILLAMGMMMVSPVTISMPLKLFLFVMVDGWTRLIQGLVLSYT</sequence>
<dbReference type="NCBIfam" id="NF009438">
    <property type="entry name" value="PRK12797.1"/>
    <property type="match status" value="1"/>
</dbReference>
<evidence type="ECO:0000256" key="7">
    <source>
        <dbReference type="SAM" id="Phobius"/>
    </source>
</evidence>
<feature type="compositionally biased region" description="Basic residues" evidence="6">
    <location>
        <begin position="58"/>
        <end position="71"/>
    </location>
</feature>
<evidence type="ECO:0000313" key="8">
    <source>
        <dbReference type="EMBL" id="KGQ02227.1"/>
    </source>
</evidence>
<feature type="compositionally biased region" description="Low complexity" evidence="6">
    <location>
        <begin position="72"/>
        <end position="82"/>
    </location>
</feature>
<keyword evidence="5 7" id="KW-0472">Membrane</keyword>
<keyword evidence="3 7" id="KW-0812">Transmembrane</keyword>
<evidence type="ECO:0000256" key="1">
    <source>
        <dbReference type="ARBA" id="ARBA00004651"/>
    </source>
</evidence>
<feature type="compositionally biased region" description="Basic and acidic residues" evidence="6">
    <location>
        <begin position="103"/>
        <end position="129"/>
    </location>
</feature>
<feature type="transmembrane region" description="Helical" evidence="7">
    <location>
        <begin position="355"/>
        <end position="373"/>
    </location>
</feature>
<dbReference type="EMBL" id="ANFO01001737">
    <property type="protein sequence ID" value="KGQ02227.1"/>
    <property type="molecule type" value="Genomic_DNA"/>
</dbReference>
<feature type="region of interest" description="Disordered" evidence="6">
    <location>
        <begin position="13"/>
        <end position="185"/>
    </location>
</feature>
<dbReference type="PROSITE" id="PS01061">
    <property type="entry name" value="FLIP_2"/>
    <property type="match status" value="1"/>
</dbReference>
<accession>A0A0A2V7E7</accession>
<organism evidence="8 9">
    <name type="scientific">Beauveria bassiana D1-5</name>
    <dbReference type="NCBI Taxonomy" id="1245745"/>
    <lineage>
        <taxon>Eukaryota</taxon>
        <taxon>Fungi</taxon>
        <taxon>Dikarya</taxon>
        <taxon>Ascomycota</taxon>
        <taxon>Pezizomycotina</taxon>
        <taxon>Sordariomycetes</taxon>
        <taxon>Hypocreomycetidae</taxon>
        <taxon>Hypocreales</taxon>
        <taxon>Cordycipitaceae</taxon>
        <taxon>Beauveria</taxon>
    </lineage>
</organism>
<dbReference type="PROSITE" id="PS01060">
    <property type="entry name" value="FLIP_1"/>
    <property type="match status" value="1"/>
</dbReference>
<dbReference type="NCBIfam" id="TIGR01102">
    <property type="entry name" value="yscR"/>
    <property type="match status" value="1"/>
</dbReference>
<feature type="compositionally biased region" description="Low complexity" evidence="6">
    <location>
        <begin position="27"/>
        <end position="38"/>
    </location>
</feature>
<comment type="subcellular location">
    <subcellularLocation>
        <location evidence="1">Cell membrane</location>
        <topology evidence="1">Multi-pass membrane protein</topology>
    </subcellularLocation>
</comment>
<keyword evidence="4 7" id="KW-1133">Transmembrane helix</keyword>
<feature type="compositionally biased region" description="Low complexity" evidence="6">
    <location>
        <begin position="130"/>
        <end position="154"/>
    </location>
</feature>
<feature type="compositionally biased region" description="Basic and acidic residues" evidence="6">
    <location>
        <begin position="84"/>
        <end position="94"/>
    </location>
</feature>
<proteinExistence type="predicted"/>
<dbReference type="InterPro" id="IPR005838">
    <property type="entry name" value="T3SS_IM_P"/>
</dbReference>
<reference evidence="8 9" key="1">
    <citation type="submission" date="2012-10" db="EMBL/GenBank/DDBJ databases">
        <title>Genome sequencing and analysis of entomopathogenic fungi Beauveria bassiana D1-5.</title>
        <authorList>
            <person name="Li Q."/>
            <person name="Wang L."/>
            <person name="Zhang Z."/>
            <person name="Wang Q."/>
            <person name="Ren J."/>
            <person name="Wang M."/>
            <person name="Xu W."/>
            <person name="Wang J."/>
            <person name="Lu Y."/>
            <person name="Du Q."/>
            <person name="Sun Z."/>
        </authorList>
    </citation>
    <scope>NUCLEOTIDE SEQUENCE [LARGE SCALE GENOMIC DNA]</scope>
    <source>
        <strain evidence="8 9">D1-5</strain>
    </source>
</reference>
<dbReference type="InterPro" id="IPR005773">
    <property type="entry name" value="T3SS_YscR-like"/>
</dbReference>
<dbReference type="Pfam" id="PF00813">
    <property type="entry name" value="FliP"/>
    <property type="match status" value="1"/>
</dbReference>
<evidence type="ECO:0000256" key="2">
    <source>
        <dbReference type="ARBA" id="ARBA00022475"/>
    </source>
</evidence>
<dbReference type="PANTHER" id="PTHR30587:SF2">
    <property type="entry name" value="SURFACE PRESENTATION OF ANTIGENS PROTEIN SPAP"/>
    <property type="match status" value="1"/>
</dbReference>
<gene>
    <name evidence="8" type="ORF">BBAD15_g12563</name>
</gene>
<dbReference type="HOGENOM" id="CLU_677897_0_0_1"/>
<feature type="transmembrane region" description="Helical" evidence="7">
    <location>
        <begin position="329"/>
        <end position="349"/>
    </location>
</feature>
<evidence type="ECO:0000256" key="6">
    <source>
        <dbReference type="SAM" id="MobiDB-lite"/>
    </source>
</evidence>
<name>A0A0A2V7E7_BEABA</name>
<dbReference type="Proteomes" id="UP000030106">
    <property type="component" value="Unassembled WGS sequence"/>
</dbReference>
<evidence type="ECO:0000256" key="5">
    <source>
        <dbReference type="ARBA" id="ARBA00023136"/>
    </source>
</evidence>
<dbReference type="PANTHER" id="PTHR30587">
    <property type="entry name" value="FLAGELLAR BIOSYNTHETIC PROTEIN FLIP"/>
    <property type="match status" value="1"/>
</dbReference>
<comment type="caution">
    <text evidence="8">The sequence shown here is derived from an EMBL/GenBank/DDBJ whole genome shotgun (WGS) entry which is preliminary data.</text>
</comment>
<dbReference type="STRING" id="1245745.A0A0A2V7E7"/>
<evidence type="ECO:0000256" key="3">
    <source>
        <dbReference type="ARBA" id="ARBA00022692"/>
    </source>
</evidence>
<dbReference type="GO" id="GO:0009306">
    <property type="term" value="P:protein secretion"/>
    <property type="evidence" value="ECO:0007669"/>
    <property type="project" value="InterPro"/>
</dbReference>